<feature type="region of interest" description="Disordered" evidence="1">
    <location>
        <begin position="703"/>
        <end position="724"/>
    </location>
</feature>
<dbReference type="Gene3D" id="2.160.20.20">
    <property type="match status" value="1"/>
</dbReference>
<dbReference type="InterPro" id="IPR006315">
    <property type="entry name" value="OM_autotransptr_brl_dom"/>
</dbReference>
<dbReference type="InterPro" id="IPR012332">
    <property type="entry name" value="Autotransporter_pectin_lyase_C"/>
</dbReference>
<evidence type="ECO:0000313" key="3">
    <source>
        <dbReference type="EMBL" id="PVY61424.1"/>
    </source>
</evidence>
<accession>A0A2U1CKB6</accession>
<proteinExistence type="predicted"/>
<feature type="compositionally biased region" description="Polar residues" evidence="1">
    <location>
        <begin position="707"/>
        <end position="722"/>
    </location>
</feature>
<evidence type="ECO:0000256" key="1">
    <source>
        <dbReference type="SAM" id="MobiDB-lite"/>
    </source>
</evidence>
<evidence type="ECO:0000259" key="2">
    <source>
        <dbReference type="PROSITE" id="PS51208"/>
    </source>
</evidence>
<dbReference type="Proteomes" id="UP000246145">
    <property type="component" value="Unassembled WGS sequence"/>
</dbReference>
<dbReference type="AlphaFoldDB" id="A0A2U1CKB6"/>
<keyword evidence="4" id="KW-1185">Reference proteome</keyword>
<feature type="domain" description="Autotransporter" evidence="2">
    <location>
        <begin position="725"/>
        <end position="1007"/>
    </location>
</feature>
<comment type="caution">
    <text evidence="3">The sequence shown here is derived from an EMBL/GenBank/DDBJ whole genome shotgun (WGS) entry which is preliminary data.</text>
</comment>
<dbReference type="InterPro" id="IPR011050">
    <property type="entry name" value="Pectin_lyase_fold/virulence"/>
</dbReference>
<protein>
    <submittedName>
        <fullName evidence="3">Outer membrane autotransporter protein</fullName>
    </submittedName>
</protein>
<reference evidence="3 4" key="1">
    <citation type="submission" date="2018-04" db="EMBL/GenBank/DDBJ databases">
        <title>Genomic Encyclopedia of Type Strains, Phase IV (KMG-IV): sequencing the most valuable type-strain genomes for metagenomic binning, comparative biology and taxonomic classification.</title>
        <authorList>
            <person name="Goeker M."/>
        </authorList>
    </citation>
    <scope>NUCLEOTIDE SEQUENCE [LARGE SCALE GENOMIC DNA]</scope>
    <source>
        <strain evidence="3 4">DSM 10065</strain>
    </source>
</reference>
<dbReference type="InterPro" id="IPR051551">
    <property type="entry name" value="Autotransporter_adhesion"/>
</dbReference>
<sequence>MGPLTVAADSTLNINSAGTGFDMSGSGSNLTFSQESGSAITGATGINAKQYGDGASMITTAGDVTGNGDYAIFMYNAPTATDVVIEQAAGTITGISHGIRVDNYGTGSTSVTTAGTVTQTGSTGWDTYGVYAYNAPSASDISLTQTSGAVSGHYFGIYGNNQGSGSIAISVAGDVTATGRAGVAGYNGNAAKDVRISQTAGTITANDTGIHANNGGTGSTHITTSGIIIASGSGIFADNGSNASDLSVTQTAGTITGGIYGIEARNGGSGVTSVAVNGEVSGGMGAGIRIASAYGATVDIASTATVSASSGLAIHDAGTGNTVVTNSGQVIGDASLGLGDDTFHLMGGSYTGIIFGDERDAAQSNDGLVNSEGNDTFTWTDGTLAGGFYGQDGSDTATISATAYDGSQVLDGGDDTSSADGMVDTLDLAGVTARSNGGNIANWEIVTLDGSMLAIDNGAWKVGAANEDNTGVFLSNGSMLDGMAALALDGRVNIDATSSFIARGGGAGVYSVSGGVNNAGIITMQDAAAGDLMTIAGNYVGTNGSLQIDTILGDDTSRTDSLLISGDTAGTTRLLVNNANGAGAPTVEGIRVIGVGGKSEGSFSLVGDYVVNDKPAIVAGAYAYQLYKGGLSTPDDGDWYLRSHLNVPETGEPPSPIGPATPATPLYQAGVPAYEAYPQALLALNSVPTLQQRVGNRFWAAAGRRPGQSTDTTGRPYNSTDGTGAMIEGSGVWSRIEGAHNDIKPRSSTSNTAYDQDIFKIQIGVDRLLNESENGKLIGGLGVHYAHGKTDVKSAHGNGEINTKGYGVGGTLTWYNHNGFYLDNQARLTWYDSDLNSRLASRSLAQGNDGFGYALSVEGGKRIALDSAWSITPQAQLAYSNVDFDTFTDPFGARVGNGRGESLQGRIGVTLDHESSHAKAGGAPVRTHVYALANIHYEFLGGTKVNVATTTFTSQNDRLWASMGAGGSYNWDGDKYSVYGEGLVKSSLNQFADSYSIVGRVGFRMRW</sequence>
<name>A0A2U1CKB6_9BURK</name>
<dbReference type="Gene3D" id="2.40.128.130">
    <property type="entry name" value="Autotransporter beta-domain"/>
    <property type="match status" value="1"/>
</dbReference>
<dbReference type="PANTHER" id="PTHR35037">
    <property type="entry name" value="C-TERMINAL REGION OF AIDA-LIKE PROTEIN"/>
    <property type="match status" value="1"/>
</dbReference>
<gene>
    <name evidence="3" type="ORF">C7440_2975</name>
</gene>
<organism evidence="3 4">
    <name type="scientific">Pusillimonas noertemannii</name>
    <dbReference type="NCBI Taxonomy" id="305977"/>
    <lineage>
        <taxon>Bacteria</taxon>
        <taxon>Pseudomonadati</taxon>
        <taxon>Pseudomonadota</taxon>
        <taxon>Betaproteobacteria</taxon>
        <taxon>Burkholderiales</taxon>
        <taxon>Alcaligenaceae</taxon>
        <taxon>Pusillimonas</taxon>
    </lineage>
</organism>
<dbReference type="NCBIfam" id="TIGR01414">
    <property type="entry name" value="autotrans_barl"/>
    <property type="match status" value="1"/>
</dbReference>
<dbReference type="InterPro" id="IPR005546">
    <property type="entry name" value="Autotransporte_beta"/>
</dbReference>
<dbReference type="SMART" id="SM00869">
    <property type="entry name" value="Autotransporter"/>
    <property type="match status" value="1"/>
</dbReference>
<dbReference type="PANTHER" id="PTHR35037:SF3">
    <property type="entry name" value="C-TERMINAL REGION OF AIDA-LIKE PROTEIN"/>
    <property type="match status" value="1"/>
</dbReference>
<dbReference type="EMBL" id="QEKO01000004">
    <property type="protein sequence ID" value="PVY61424.1"/>
    <property type="molecule type" value="Genomic_DNA"/>
</dbReference>
<dbReference type="Pfam" id="PF18883">
    <property type="entry name" value="AC_1"/>
    <property type="match status" value="1"/>
</dbReference>
<dbReference type="SUPFAM" id="SSF51126">
    <property type="entry name" value="Pectin lyase-like"/>
    <property type="match status" value="1"/>
</dbReference>
<dbReference type="SUPFAM" id="SSF103515">
    <property type="entry name" value="Autotransporter"/>
    <property type="match status" value="1"/>
</dbReference>
<dbReference type="PROSITE" id="PS51208">
    <property type="entry name" value="AUTOTRANSPORTER"/>
    <property type="match status" value="1"/>
</dbReference>
<dbReference type="GO" id="GO:0019867">
    <property type="term" value="C:outer membrane"/>
    <property type="evidence" value="ECO:0007669"/>
    <property type="project" value="InterPro"/>
</dbReference>
<dbReference type="InterPro" id="IPR043990">
    <property type="entry name" value="AC_1"/>
</dbReference>
<dbReference type="CDD" id="cd01344">
    <property type="entry name" value="PL2_Passenger_AT"/>
    <property type="match status" value="1"/>
</dbReference>
<evidence type="ECO:0000313" key="4">
    <source>
        <dbReference type="Proteomes" id="UP000246145"/>
    </source>
</evidence>
<dbReference type="InterPro" id="IPR036709">
    <property type="entry name" value="Autotransporte_beta_dom_sf"/>
</dbReference>
<dbReference type="Pfam" id="PF03797">
    <property type="entry name" value="Autotransporter"/>
    <property type="match status" value="1"/>
</dbReference>